<comment type="caution">
    <text evidence="1">The sequence shown here is derived from an EMBL/GenBank/DDBJ whole genome shotgun (WGS) entry which is preliminary data.</text>
</comment>
<proteinExistence type="predicted"/>
<gene>
    <name evidence="1" type="ORF">GQX73_g10369</name>
</gene>
<dbReference type="OrthoDB" id="376826at2759"/>
<organism evidence="1 2">
    <name type="scientific">Xylaria multiplex</name>
    <dbReference type="NCBI Taxonomy" id="323545"/>
    <lineage>
        <taxon>Eukaryota</taxon>
        <taxon>Fungi</taxon>
        <taxon>Dikarya</taxon>
        <taxon>Ascomycota</taxon>
        <taxon>Pezizomycotina</taxon>
        <taxon>Sordariomycetes</taxon>
        <taxon>Xylariomycetidae</taxon>
        <taxon>Xylariales</taxon>
        <taxon>Xylariaceae</taxon>
        <taxon>Xylaria</taxon>
    </lineage>
</organism>
<dbReference type="AlphaFoldDB" id="A0A7C8IT12"/>
<dbReference type="Pfam" id="PF17316">
    <property type="entry name" value="Perilipin_2"/>
    <property type="match status" value="1"/>
</dbReference>
<reference evidence="1 2" key="1">
    <citation type="submission" date="2019-12" db="EMBL/GenBank/DDBJ databases">
        <title>Draft genome sequence of the ascomycete Xylaria multiplex DSM 110363.</title>
        <authorList>
            <person name="Buettner E."/>
            <person name="Kellner H."/>
        </authorList>
    </citation>
    <scope>NUCLEOTIDE SEQUENCE [LARGE SCALE GENOMIC DNA]</scope>
    <source>
        <strain evidence="1 2">DSM 110363</strain>
    </source>
</reference>
<accession>A0A7C8IT12</accession>
<name>A0A7C8IT12_9PEZI</name>
<dbReference type="Proteomes" id="UP000481858">
    <property type="component" value="Unassembled WGS sequence"/>
</dbReference>
<dbReference type="InParanoid" id="A0A7C8IT12"/>
<sequence>MSPQVNGEVPPSSATLSHLSGYPVIHDGIAYFKKNPYGQKSIELSDSAYQTFAKSILPYLNKPYQYVSPYVQKADALGDDTLSKIDERLPVLKKPTDELVSEGKAIVFFPVRKGLETKGYVIDVYNSEYKKVGGDGIVTSGKALISTGLFVTSEALSWVGDILRAGKVQAKEATTNSSQETSN</sequence>
<protein>
    <recommendedName>
        <fullName evidence="3">CAP20</fullName>
    </recommendedName>
</protein>
<evidence type="ECO:0000313" key="1">
    <source>
        <dbReference type="EMBL" id="KAF2963199.1"/>
    </source>
</evidence>
<evidence type="ECO:0000313" key="2">
    <source>
        <dbReference type="Proteomes" id="UP000481858"/>
    </source>
</evidence>
<keyword evidence="2" id="KW-1185">Reference proteome</keyword>
<evidence type="ECO:0008006" key="3">
    <source>
        <dbReference type="Google" id="ProtNLM"/>
    </source>
</evidence>
<dbReference type="EMBL" id="WUBL01000224">
    <property type="protein sequence ID" value="KAF2963199.1"/>
    <property type="molecule type" value="Genomic_DNA"/>
</dbReference>